<evidence type="ECO:0000259" key="6">
    <source>
        <dbReference type="PROSITE" id="PS50863"/>
    </source>
</evidence>
<dbReference type="SUPFAM" id="SSF101936">
    <property type="entry name" value="DNA-binding pseudobarrel domain"/>
    <property type="match status" value="2"/>
</dbReference>
<proteinExistence type="predicted"/>
<dbReference type="PANTHER" id="PTHR31920">
    <property type="entry name" value="B3 DOMAIN-CONTAINING"/>
    <property type="match status" value="1"/>
</dbReference>
<dbReference type="SMART" id="SM01019">
    <property type="entry name" value="B3"/>
    <property type="match status" value="2"/>
</dbReference>
<keyword evidence="8" id="KW-1185">Reference proteome</keyword>
<dbReference type="InterPro" id="IPR050655">
    <property type="entry name" value="Plant_B3_domain"/>
</dbReference>
<accession>A0A7N0UU89</accession>
<dbReference type="PANTHER" id="PTHR31920:SF108">
    <property type="entry name" value="B3 DOMAIN-CONTAINING TRANSCRIPTION FACTOR VRN1-LIKE"/>
    <property type="match status" value="1"/>
</dbReference>
<dbReference type="InterPro" id="IPR003340">
    <property type="entry name" value="B3_DNA-bd"/>
</dbReference>
<evidence type="ECO:0000256" key="1">
    <source>
        <dbReference type="ARBA" id="ARBA00004123"/>
    </source>
</evidence>
<dbReference type="OMA" id="CVFELIC"/>
<protein>
    <recommendedName>
        <fullName evidence="6">TF-B3 domain-containing protein</fullName>
    </recommendedName>
</protein>
<keyword evidence="3" id="KW-0238">DNA-binding</keyword>
<keyword evidence="2" id="KW-0805">Transcription regulation</keyword>
<dbReference type="Pfam" id="PF02362">
    <property type="entry name" value="B3"/>
    <property type="match status" value="1"/>
</dbReference>
<dbReference type="GO" id="GO:0005634">
    <property type="term" value="C:nucleus"/>
    <property type="evidence" value="ECO:0007669"/>
    <property type="project" value="UniProtKB-SubCell"/>
</dbReference>
<name>A0A7N0UU89_KALFE</name>
<sequence length="243" mass="27248">MSGKKDDKSCSCLSTTVNSNIRIDVALSPISRPKLPSKFVTRFGNQVPITVTLQVPNDGGVWLIGKGWAEFISSLSLGYADFLMFEYDAMSVVFHVVVMGMSASEITYPALATDDDPDDNDDDVKPYSTMREGYNIGDSRARAFKGNEPHFIISLQPTYLVPPPFIEAYFNFEVRNVILEAPDRMTWTVVHRQSAHCIYFASGWKQFYEKHGLTVGGACLFELIRGKGNALQVPIYFSNHLRR</sequence>
<dbReference type="EnsemblPlants" id="Kaladp0082s0109.1.v1.1">
    <property type="protein sequence ID" value="Kaladp0082s0109.1.v1.1"/>
    <property type="gene ID" value="Kaladp0082s0109.v1.1"/>
</dbReference>
<evidence type="ECO:0000313" key="8">
    <source>
        <dbReference type="Proteomes" id="UP000594263"/>
    </source>
</evidence>
<organism evidence="7 8">
    <name type="scientific">Kalanchoe fedtschenkoi</name>
    <name type="common">Lavender scallops</name>
    <name type="synonym">South American air plant</name>
    <dbReference type="NCBI Taxonomy" id="63787"/>
    <lineage>
        <taxon>Eukaryota</taxon>
        <taxon>Viridiplantae</taxon>
        <taxon>Streptophyta</taxon>
        <taxon>Embryophyta</taxon>
        <taxon>Tracheophyta</taxon>
        <taxon>Spermatophyta</taxon>
        <taxon>Magnoliopsida</taxon>
        <taxon>eudicotyledons</taxon>
        <taxon>Gunneridae</taxon>
        <taxon>Pentapetalae</taxon>
        <taxon>Saxifragales</taxon>
        <taxon>Crassulaceae</taxon>
        <taxon>Kalanchoe</taxon>
    </lineage>
</organism>
<dbReference type="Proteomes" id="UP000594263">
    <property type="component" value="Unplaced"/>
</dbReference>
<comment type="subcellular location">
    <subcellularLocation>
        <location evidence="1">Nucleus</location>
    </subcellularLocation>
</comment>
<evidence type="ECO:0000256" key="2">
    <source>
        <dbReference type="ARBA" id="ARBA00023015"/>
    </source>
</evidence>
<feature type="domain" description="TF-B3" evidence="6">
    <location>
        <begin position="144"/>
        <end position="239"/>
    </location>
</feature>
<dbReference type="Gene3D" id="2.40.330.10">
    <property type="entry name" value="DNA-binding pseudobarrel domain"/>
    <property type="match status" value="2"/>
</dbReference>
<keyword evidence="5" id="KW-0539">Nucleus</keyword>
<dbReference type="AlphaFoldDB" id="A0A7N0UU89"/>
<dbReference type="InterPro" id="IPR015300">
    <property type="entry name" value="DNA-bd_pseudobarrel_sf"/>
</dbReference>
<evidence type="ECO:0000256" key="3">
    <source>
        <dbReference type="ARBA" id="ARBA00023125"/>
    </source>
</evidence>
<dbReference type="Gramene" id="Kaladp0082s0109.1.v1.1">
    <property type="protein sequence ID" value="Kaladp0082s0109.1.v1.1"/>
    <property type="gene ID" value="Kaladp0082s0109.v1.1"/>
</dbReference>
<dbReference type="CDD" id="cd10017">
    <property type="entry name" value="B3_DNA"/>
    <property type="match status" value="2"/>
</dbReference>
<evidence type="ECO:0000256" key="5">
    <source>
        <dbReference type="ARBA" id="ARBA00023242"/>
    </source>
</evidence>
<keyword evidence="4" id="KW-0804">Transcription</keyword>
<dbReference type="PROSITE" id="PS50863">
    <property type="entry name" value="B3"/>
    <property type="match status" value="1"/>
</dbReference>
<reference evidence="7" key="1">
    <citation type="submission" date="2021-01" db="UniProtKB">
        <authorList>
            <consortium name="EnsemblPlants"/>
        </authorList>
    </citation>
    <scope>IDENTIFICATION</scope>
</reference>
<evidence type="ECO:0000313" key="7">
    <source>
        <dbReference type="EnsemblPlants" id="Kaladp0082s0109.1.v1.1"/>
    </source>
</evidence>
<evidence type="ECO:0000256" key="4">
    <source>
        <dbReference type="ARBA" id="ARBA00023163"/>
    </source>
</evidence>
<dbReference type="GO" id="GO:0003677">
    <property type="term" value="F:DNA binding"/>
    <property type="evidence" value="ECO:0007669"/>
    <property type="project" value="UniProtKB-KW"/>
</dbReference>